<name>A0A0F4TKM2_PSEFL</name>
<organism evidence="1 2">
    <name type="scientific">Pseudomonas fluorescens</name>
    <dbReference type="NCBI Taxonomy" id="294"/>
    <lineage>
        <taxon>Bacteria</taxon>
        <taxon>Pseudomonadati</taxon>
        <taxon>Pseudomonadota</taxon>
        <taxon>Gammaproteobacteria</taxon>
        <taxon>Pseudomonadales</taxon>
        <taxon>Pseudomonadaceae</taxon>
        <taxon>Pseudomonas</taxon>
    </lineage>
</organism>
<reference evidence="1 2" key="1">
    <citation type="submission" date="2015-03" db="EMBL/GenBank/DDBJ databases">
        <title>Comparative genomics of Pseudomonas insights into diversity of traits involved in vanlence and defense.</title>
        <authorList>
            <person name="Qin Y."/>
        </authorList>
    </citation>
    <scope>NUCLEOTIDE SEQUENCE [LARGE SCALE GENOMIC DNA]</scope>
    <source>
        <strain evidence="1 2">C3</strain>
    </source>
</reference>
<protein>
    <submittedName>
        <fullName evidence="1">Uncharacterized protein</fullName>
    </submittedName>
</protein>
<proteinExistence type="predicted"/>
<evidence type="ECO:0000313" key="2">
    <source>
        <dbReference type="Proteomes" id="UP000033500"/>
    </source>
</evidence>
<evidence type="ECO:0000313" key="1">
    <source>
        <dbReference type="EMBL" id="KJZ44550.1"/>
    </source>
</evidence>
<dbReference type="Proteomes" id="UP000033500">
    <property type="component" value="Unassembled WGS sequence"/>
</dbReference>
<comment type="caution">
    <text evidence="1">The sequence shown here is derived from an EMBL/GenBank/DDBJ whole genome shotgun (WGS) entry which is preliminary data.</text>
</comment>
<dbReference type="AlphaFoldDB" id="A0A0F4TKM2"/>
<dbReference type="EMBL" id="LACD01000012">
    <property type="protein sequence ID" value="KJZ44550.1"/>
    <property type="molecule type" value="Genomic_DNA"/>
</dbReference>
<sequence length="78" mass="9082">MARQCRWVSRYRLGASIHHTPLLIIGAYRSPSEWPLVPSPHCVPRRGRGNSSRRRSAFDPVQRMSLWKTRLSRLKRSG</sequence>
<gene>
    <name evidence="1" type="ORF">VC34_11305</name>
</gene>
<accession>A0A0F4TKM2</accession>